<evidence type="ECO:0000313" key="4">
    <source>
        <dbReference type="Proteomes" id="UP001417504"/>
    </source>
</evidence>
<name>A0AAP0EI58_9MAGN</name>
<accession>A0AAP0EI58</accession>
<keyword evidence="4" id="KW-1185">Reference proteome</keyword>
<dbReference type="Proteomes" id="UP001417504">
    <property type="component" value="Unassembled WGS sequence"/>
</dbReference>
<organism evidence="3 4">
    <name type="scientific">Stephania japonica</name>
    <dbReference type="NCBI Taxonomy" id="461633"/>
    <lineage>
        <taxon>Eukaryota</taxon>
        <taxon>Viridiplantae</taxon>
        <taxon>Streptophyta</taxon>
        <taxon>Embryophyta</taxon>
        <taxon>Tracheophyta</taxon>
        <taxon>Spermatophyta</taxon>
        <taxon>Magnoliopsida</taxon>
        <taxon>Ranunculales</taxon>
        <taxon>Menispermaceae</taxon>
        <taxon>Menispermoideae</taxon>
        <taxon>Cissampelideae</taxon>
        <taxon>Stephania</taxon>
    </lineage>
</organism>
<proteinExistence type="predicted"/>
<evidence type="ECO:0000256" key="1">
    <source>
        <dbReference type="SAM" id="MobiDB-lite"/>
    </source>
</evidence>
<gene>
    <name evidence="3" type="ORF">Sjap_024125</name>
</gene>
<sequence>MASYSHNDVRFEDSYYHGVNGAGMSHNEHQFSNSQSFMQQVEVCDLCGEYFHPTYACPDHPRYGNHRGSSYASPQPVFYMSMPSPRIPQQERRTIEDIEKDMIFDWLSPSTNACPFDDRSNSSSQPDTYSSMRNQPSRNIIRFLFETEQDMNLTEQELDQ</sequence>
<dbReference type="PROSITE" id="PS00028">
    <property type="entry name" value="ZINC_FINGER_C2H2_1"/>
    <property type="match status" value="1"/>
</dbReference>
<evidence type="ECO:0000259" key="2">
    <source>
        <dbReference type="PROSITE" id="PS00028"/>
    </source>
</evidence>
<comment type="caution">
    <text evidence="3">The sequence shown here is derived from an EMBL/GenBank/DDBJ whole genome shotgun (WGS) entry which is preliminary data.</text>
</comment>
<dbReference type="AlphaFoldDB" id="A0AAP0EI58"/>
<protein>
    <recommendedName>
        <fullName evidence="2">C2H2-type domain-containing protein</fullName>
    </recommendedName>
</protein>
<feature type="region of interest" description="Disordered" evidence="1">
    <location>
        <begin position="114"/>
        <end position="133"/>
    </location>
</feature>
<dbReference type="InterPro" id="IPR013087">
    <property type="entry name" value="Znf_C2H2_type"/>
</dbReference>
<feature type="compositionally biased region" description="Polar residues" evidence="1">
    <location>
        <begin position="121"/>
        <end position="133"/>
    </location>
</feature>
<feature type="domain" description="C2H2-type" evidence="2">
    <location>
        <begin position="44"/>
        <end position="66"/>
    </location>
</feature>
<evidence type="ECO:0000313" key="3">
    <source>
        <dbReference type="EMBL" id="KAK9090948.1"/>
    </source>
</evidence>
<dbReference type="EMBL" id="JBBNAE010000010">
    <property type="protein sequence ID" value="KAK9090948.1"/>
    <property type="molecule type" value="Genomic_DNA"/>
</dbReference>
<reference evidence="3 4" key="1">
    <citation type="submission" date="2024-01" db="EMBL/GenBank/DDBJ databases">
        <title>Genome assemblies of Stephania.</title>
        <authorList>
            <person name="Yang L."/>
        </authorList>
    </citation>
    <scope>NUCLEOTIDE SEQUENCE [LARGE SCALE GENOMIC DNA]</scope>
    <source>
        <strain evidence="3">QJT</strain>
        <tissue evidence="3">Leaf</tissue>
    </source>
</reference>